<proteinExistence type="inferred from homology"/>
<dbReference type="STRING" id="906968.Trebr_1097"/>
<dbReference type="SUPFAM" id="SSF54556">
    <property type="entry name" value="Chitinase insertion domain"/>
    <property type="match status" value="1"/>
</dbReference>
<evidence type="ECO:0000256" key="7">
    <source>
        <dbReference type="RuleBase" id="RU004453"/>
    </source>
</evidence>
<dbReference type="Proteomes" id="UP000006546">
    <property type="component" value="Chromosome"/>
</dbReference>
<evidence type="ECO:0000256" key="1">
    <source>
        <dbReference type="ARBA" id="ARBA00000822"/>
    </source>
</evidence>
<dbReference type="SUPFAM" id="SSF51445">
    <property type="entry name" value="(Trans)glycosidases"/>
    <property type="match status" value="1"/>
</dbReference>
<dbReference type="Pfam" id="PF00704">
    <property type="entry name" value="Glyco_hydro_18"/>
    <property type="match status" value="1"/>
</dbReference>
<sequence>MNKWVFAGIACITAAVAVTGCAGTKAYVDPDGPKIAAYIRTWPLGSTAEAMAEGRHWSAKDVKAGYLTDMIVSFGHLKQENGVYTGDIYFPDIENKKTPFPDVWKNVAALKKTYPHLKVNVSFGGWGADGFSEVAANDVKRGRFVSHITAFLKQYGLDGVDIDWEYPVGPDWGQEISCQPADKENYLTLLRDIRSALNSLGKETGKSYSLSVAVPASSWYPQKIDVVALAAIVDSMKLMSYDYYGAWSAQTGHNANLMNNPADPDWGGWSTDQAVRMYLDAGVPPEKLVLGLAFYGRAWKGAADNGVHGLYQKYTEAAYPDGLSWPDLQEFLKPESGYTRYWDDVAKAPFLYNGDIFISYTDEQQIAEIASYAAGKGLGGVMIWEYGHDVDAQLLKSLAESVSGK</sequence>
<gene>
    <name evidence="10" type="ordered locus">Trebr_1097</name>
</gene>
<dbReference type="InterPro" id="IPR050314">
    <property type="entry name" value="Glycosyl_Hydrlase_18"/>
</dbReference>
<dbReference type="InterPro" id="IPR011583">
    <property type="entry name" value="Chitinase_II/V-like_cat"/>
</dbReference>
<dbReference type="Gene3D" id="3.10.50.10">
    <property type="match status" value="1"/>
</dbReference>
<dbReference type="RefSeq" id="WP_013758237.1">
    <property type="nucleotide sequence ID" value="NC_015500.1"/>
</dbReference>
<evidence type="ECO:0000313" key="10">
    <source>
        <dbReference type="EMBL" id="AEE16529.1"/>
    </source>
</evidence>
<keyword evidence="4" id="KW-0146">Chitin degradation</keyword>
<dbReference type="EMBL" id="CP002696">
    <property type="protein sequence ID" value="AEE16529.1"/>
    <property type="molecule type" value="Genomic_DNA"/>
</dbReference>
<dbReference type="PROSITE" id="PS51910">
    <property type="entry name" value="GH18_2"/>
    <property type="match status" value="1"/>
</dbReference>
<feature type="domain" description="GH18" evidence="9">
    <location>
        <begin position="33"/>
        <end position="405"/>
    </location>
</feature>
<evidence type="ECO:0000259" key="9">
    <source>
        <dbReference type="PROSITE" id="PS51910"/>
    </source>
</evidence>
<dbReference type="PROSITE" id="PS01095">
    <property type="entry name" value="GH18_1"/>
    <property type="match status" value="1"/>
</dbReference>
<dbReference type="GO" id="GO:0008061">
    <property type="term" value="F:chitin binding"/>
    <property type="evidence" value="ECO:0007669"/>
    <property type="project" value="InterPro"/>
</dbReference>
<dbReference type="AlphaFoldDB" id="F4LKF5"/>
<comment type="similarity">
    <text evidence="7">Belongs to the glycosyl hydrolase 18 family.</text>
</comment>
<dbReference type="InterPro" id="IPR029070">
    <property type="entry name" value="Chitinase_insertion_sf"/>
</dbReference>
<dbReference type="PANTHER" id="PTHR11177:SF317">
    <property type="entry name" value="CHITINASE 12-RELATED"/>
    <property type="match status" value="1"/>
</dbReference>
<keyword evidence="11" id="KW-1185">Reference proteome</keyword>
<comment type="catalytic activity">
    <reaction evidence="1">
        <text>Random endo-hydrolysis of N-acetyl-beta-D-glucosaminide (1-&gt;4)-beta-linkages in chitin and chitodextrins.</text>
        <dbReference type="EC" id="3.2.1.14"/>
    </reaction>
</comment>
<keyword evidence="4" id="KW-0624">Polysaccharide degradation</keyword>
<evidence type="ECO:0000256" key="5">
    <source>
        <dbReference type="ARBA" id="ARBA00023295"/>
    </source>
</evidence>
<dbReference type="PANTHER" id="PTHR11177">
    <property type="entry name" value="CHITINASE"/>
    <property type="match status" value="1"/>
</dbReference>
<evidence type="ECO:0000256" key="6">
    <source>
        <dbReference type="RuleBase" id="RU000489"/>
    </source>
</evidence>
<keyword evidence="5 6" id="KW-0326">Glycosidase</keyword>
<protein>
    <recommendedName>
        <fullName evidence="2">chitinase</fullName>
        <ecNumber evidence="2">3.2.1.14</ecNumber>
    </recommendedName>
</protein>
<accession>F4LKF5</accession>
<evidence type="ECO:0000256" key="8">
    <source>
        <dbReference type="SAM" id="SignalP"/>
    </source>
</evidence>
<name>F4LKF5_TREBD</name>
<keyword evidence="4" id="KW-0119">Carbohydrate metabolism</keyword>
<evidence type="ECO:0000256" key="3">
    <source>
        <dbReference type="ARBA" id="ARBA00022801"/>
    </source>
</evidence>
<dbReference type="EC" id="3.2.1.14" evidence="2"/>
<dbReference type="GO" id="GO:0008843">
    <property type="term" value="F:endochitinase activity"/>
    <property type="evidence" value="ECO:0007669"/>
    <property type="project" value="UniProtKB-EC"/>
</dbReference>
<feature type="signal peptide" evidence="8">
    <location>
        <begin position="1"/>
        <end position="22"/>
    </location>
</feature>
<dbReference type="InterPro" id="IPR001223">
    <property type="entry name" value="Glyco_hydro18_cat"/>
</dbReference>
<dbReference type="eggNOG" id="COG3325">
    <property type="taxonomic scope" value="Bacteria"/>
</dbReference>
<dbReference type="KEGG" id="tbe:Trebr_1097"/>
<organism evidence="10 11">
    <name type="scientific">Treponema brennaborense (strain DSM 12168 / CIP 105900 / DD5/3)</name>
    <dbReference type="NCBI Taxonomy" id="906968"/>
    <lineage>
        <taxon>Bacteria</taxon>
        <taxon>Pseudomonadati</taxon>
        <taxon>Spirochaetota</taxon>
        <taxon>Spirochaetia</taxon>
        <taxon>Spirochaetales</taxon>
        <taxon>Treponemataceae</taxon>
        <taxon>Treponema</taxon>
    </lineage>
</organism>
<keyword evidence="8" id="KW-0732">Signal</keyword>
<dbReference type="GO" id="GO:0005975">
    <property type="term" value="P:carbohydrate metabolic process"/>
    <property type="evidence" value="ECO:0007669"/>
    <property type="project" value="InterPro"/>
</dbReference>
<dbReference type="SMART" id="SM00636">
    <property type="entry name" value="Glyco_18"/>
    <property type="match status" value="1"/>
</dbReference>
<dbReference type="InterPro" id="IPR001579">
    <property type="entry name" value="Glyco_hydro_18_chit_AS"/>
</dbReference>
<dbReference type="HOGENOM" id="CLU_002833_14_2_12"/>
<evidence type="ECO:0000256" key="2">
    <source>
        <dbReference type="ARBA" id="ARBA00012729"/>
    </source>
</evidence>
<dbReference type="CDD" id="cd06548">
    <property type="entry name" value="GH18_chitinase"/>
    <property type="match status" value="1"/>
</dbReference>
<evidence type="ECO:0000313" key="11">
    <source>
        <dbReference type="Proteomes" id="UP000006546"/>
    </source>
</evidence>
<dbReference type="Gene3D" id="3.20.20.80">
    <property type="entry name" value="Glycosidases"/>
    <property type="match status" value="1"/>
</dbReference>
<feature type="chain" id="PRO_5003317739" description="chitinase" evidence="8">
    <location>
        <begin position="23"/>
        <end position="405"/>
    </location>
</feature>
<keyword evidence="3 6" id="KW-0378">Hydrolase</keyword>
<dbReference type="GO" id="GO:0006032">
    <property type="term" value="P:chitin catabolic process"/>
    <property type="evidence" value="ECO:0007669"/>
    <property type="project" value="UniProtKB-KW"/>
</dbReference>
<dbReference type="InterPro" id="IPR017853">
    <property type="entry name" value="GH"/>
</dbReference>
<evidence type="ECO:0000256" key="4">
    <source>
        <dbReference type="ARBA" id="ARBA00023024"/>
    </source>
</evidence>
<dbReference type="PROSITE" id="PS51257">
    <property type="entry name" value="PROKAR_LIPOPROTEIN"/>
    <property type="match status" value="1"/>
</dbReference>
<reference evidence="11" key="1">
    <citation type="submission" date="2011-04" db="EMBL/GenBank/DDBJ databases">
        <title>The complete genome of Treponema brennaborense DSM 12168.</title>
        <authorList>
            <person name="Lucas S."/>
            <person name="Han J."/>
            <person name="Lapidus A."/>
            <person name="Bruce D."/>
            <person name="Goodwin L."/>
            <person name="Pitluck S."/>
            <person name="Peters L."/>
            <person name="Kyrpides N."/>
            <person name="Mavromatis K."/>
            <person name="Ivanova N."/>
            <person name="Mikhailova N."/>
            <person name="Pagani I."/>
            <person name="Teshima H."/>
            <person name="Detter J.C."/>
            <person name="Tapia R."/>
            <person name="Han C."/>
            <person name="Land M."/>
            <person name="Hauser L."/>
            <person name="Markowitz V."/>
            <person name="Cheng J.-F."/>
            <person name="Hugenholtz P."/>
            <person name="Woyke T."/>
            <person name="Wu D."/>
            <person name="Gronow S."/>
            <person name="Wellnitz S."/>
            <person name="Brambilla E."/>
            <person name="Klenk H.-P."/>
            <person name="Eisen J.A."/>
        </authorList>
    </citation>
    <scope>NUCLEOTIDE SEQUENCE [LARGE SCALE GENOMIC DNA]</scope>
    <source>
        <strain evidence="11">DSM 12168 / CIP 105900 / DD5/3</strain>
    </source>
</reference>